<dbReference type="SUPFAM" id="SSF53098">
    <property type="entry name" value="Ribonuclease H-like"/>
    <property type="match status" value="1"/>
</dbReference>
<evidence type="ECO:0000256" key="2">
    <source>
        <dbReference type="ARBA" id="ARBA00012180"/>
    </source>
</evidence>
<dbReference type="Gene3D" id="3.10.10.10">
    <property type="entry name" value="HIV Type 1 Reverse Transcriptase, subunit A, domain 1"/>
    <property type="match status" value="1"/>
</dbReference>
<evidence type="ECO:0000256" key="1">
    <source>
        <dbReference type="ARBA" id="ARBA00010879"/>
    </source>
</evidence>
<dbReference type="InterPro" id="IPR001584">
    <property type="entry name" value="Integrase_cat-core"/>
</dbReference>
<dbReference type="Gene3D" id="3.30.70.270">
    <property type="match status" value="2"/>
</dbReference>
<dbReference type="InterPro" id="IPR012337">
    <property type="entry name" value="RNaseH-like_sf"/>
</dbReference>
<evidence type="ECO:0000259" key="5">
    <source>
        <dbReference type="PROSITE" id="PS50878"/>
    </source>
</evidence>
<dbReference type="Proteomes" id="UP000018467">
    <property type="component" value="Unassembled WGS sequence"/>
</dbReference>
<evidence type="ECO:0000259" key="6">
    <source>
        <dbReference type="PROSITE" id="PS50994"/>
    </source>
</evidence>
<dbReference type="Ensembl" id="ENSAMXT00000051145.1">
    <property type="protein sequence ID" value="ENSAMXP00000051660.1"/>
    <property type="gene ID" value="ENSAMXG00000036680.1"/>
</dbReference>
<dbReference type="CDD" id="cd09274">
    <property type="entry name" value="RNase_HI_RT_Ty3"/>
    <property type="match status" value="1"/>
</dbReference>
<feature type="region of interest" description="Disordered" evidence="4">
    <location>
        <begin position="1405"/>
        <end position="1443"/>
    </location>
</feature>
<feature type="compositionally biased region" description="Basic and acidic residues" evidence="4">
    <location>
        <begin position="1350"/>
        <end position="1366"/>
    </location>
</feature>
<reference evidence="8" key="1">
    <citation type="submission" date="2013-03" db="EMBL/GenBank/DDBJ databases">
        <authorList>
            <person name="Jeffery W."/>
            <person name="Warren W."/>
            <person name="Wilson R.K."/>
        </authorList>
    </citation>
    <scope>NUCLEOTIDE SEQUENCE</scope>
    <source>
        <strain evidence="8">female</strain>
    </source>
</reference>
<accession>A0A3B1KC70</accession>
<dbReference type="Bgee" id="ENSAMXG00000036680">
    <property type="expression patterns" value="Expressed in testis and 4 other cell types or tissues"/>
</dbReference>
<dbReference type="FunFam" id="1.10.340.70:FF:000001">
    <property type="entry name" value="Retrovirus-related Pol polyprotein from transposon gypsy-like Protein"/>
    <property type="match status" value="1"/>
</dbReference>
<feature type="compositionally biased region" description="Polar residues" evidence="4">
    <location>
        <begin position="1468"/>
        <end position="1488"/>
    </location>
</feature>
<dbReference type="FunFam" id="3.30.420.10:FF:000032">
    <property type="entry name" value="Retrovirus-related Pol polyprotein from transposon 297-like Protein"/>
    <property type="match status" value="1"/>
</dbReference>
<dbReference type="InterPro" id="IPR043502">
    <property type="entry name" value="DNA/RNA_pol_sf"/>
</dbReference>
<protein>
    <recommendedName>
        <fullName evidence="3">Gypsy retrotransposon integrase-like protein 1</fullName>
        <ecNumber evidence="2">3.1.26.4</ecNumber>
    </recommendedName>
</protein>
<dbReference type="Pfam" id="PF00665">
    <property type="entry name" value="rve"/>
    <property type="match status" value="1"/>
</dbReference>
<evidence type="ECO:0000256" key="4">
    <source>
        <dbReference type="SAM" id="MobiDB-lite"/>
    </source>
</evidence>
<reference evidence="8" key="2">
    <citation type="journal article" date="2014" name="Nat. Commun.">
        <title>The cavefish genome reveals candidate genes for eye loss.</title>
        <authorList>
            <person name="McGaugh S.E."/>
            <person name="Gross J.B."/>
            <person name="Aken B."/>
            <person name="Blin M."/>
            <person name="Borowsky R."/>
            <person name="Chalopin D."/>
            <person name="Hinaux H."/>
            <person name="Jeffery W.R."/>
            <person name="Keene A."/>
            <person name="Ma L."/>
            <person name="Minx P."/>
            <person name="Murphy D."/>
            <person name="O'Quin K.E."/>
            <person name="Retaux S."/>
            <person name="Rohner N."/>
            <person name="Searle S.M."/>
            <person name="Stahl B.A."/>
            <person name="Tabin C."/>
            <person name="Volff J.N."/>
            <person name="Yoshizawa M."/>
            <person name="Warren W.C."/>
        </authorList>
    </citation>
    <scope>NUCLEOTIDE SEQUENCE [LARGE SCALE GENOMIC DNA]</scope>
    <source>
        <strain evidence="8">female</strain>
    </source>
</reference>
<feature type="region of interest" description="Disordered" evidence="4">
    <location>
        <begin position="1457"/>
        <end position="1488"/>
    </location>
</feature>
<dbReference type="EC" id="3.1.26.4" evidence="2"/>
<dbReference type="Gene3D" id="3.10.20.370">
    <property type="match status" value="1"/>
</dbReference>
<dbReference type="InParanoid" id="A0A3B1KC70"/>
<evidence type="ECO:0000256" key="3">
    <source>
        <dbReference type="ARBA" id="ARBA00039658"/>
    </source>
</evidence>
<feature type="domain" description="Reverse transcriptase" evidence="5">
    <location>
        <begin position="339"/>
        <end position="518"/>
    </location>
</feature>
<feature type="domain" description="Integrase catalytic" evidence="6">
    <location>
        <begin position="1018"/>
        <end position="1176"/>
    </location>
</feature>
<reference evidence="7" key="4">
    <citation type="submission" date="2025-09" db="UniProtKB">
        <authorList>
            <consortium name="Ensembl"/>
        </authorList>
    </citation>
    <scope>IDENTIFICATION</scope>
</reference>
<dbReference type="PANTHER" id="PTHR37984:SF15">
    <property type="entry name" value="INTEGRASE CATALYTIC DOMAIN-CONTAINING PROTEIN"/>
    <property type="match status" value="1"/>
</dbReference>
<dbReference type="Pfam" id="PF17919">
    <property type="entry name" value="RT_RNaseH_2"/>
    <property type="match status" value="1"/>
</dbReference>
<dbReference type="FunFam" id="3.10.20.370:FF:000001">
    <property type="entry name" value="Retrovirus-related Pol polyprotein from transposon 17.6-like protein"/>
    <property type="match status" value="1"/>
</dbReference>
<dbReference type="InterPro" id="IPR043128">
    <property type="entry name" value="Rev_trsase/Diguanyl_cyclase"/>
</dbReference>
<dbReference type="InterPro" id="IPR041577">
    <property type="entry name" value="RT_RNaseH_2"/>
</dbReference>
<reference evidence="7" key="3">
    <citation type="submission" date="2025-08" db="UniProtKB">
        <authorList>
            <consortium name="Ensembl"/>
        </authorList>
    </citation>
    <scope>IDENTIFICATION</scope>
</reference>
<dbReference type="CDD" id="cd01647">
    <property type="entry name" value="RT_LTR"/>
    <property type="match status" value="1"/>
</dbReference>
<dbReference type="PANTHER" id="PTHR37984">
    <property type="entry name" value="PROTEIN CBG26694"/>
    <property type="match status" value="1"/>
</dbReference>
<feature type="region of interest" description="Disordered" evidence="4">
    <location>
        <begin position="1376"/>
        <end position="1395"/>
    </location>
</feature>
<dbReference type="SUPFAM" id="SSF56672">
    <property type="entry name" value="DNA/RNA polymerases"/>
    <property type="match status" value="1"/>
</dbReference>
<dbReference type="GO" id="GO:0015074">
    <property type="term" value="P:DNA integration"/>
    <property type="evidence" value="ECO:0007669"/>
    <property type="project" value="InterPro"/>
</dbReference>
<name>A0A3B1KC70_ASTMX</name>
<feature type="compositionally biased region" description="Polar residues" evidence="4">
    <location>
        <begin position="1405"/>
        <end position="1441"/>
    </location>
</feature>
<dbReference type="Gene3D" id="1.10.340.70">
    <property type="match status" value="1"/>
</dbReference>
<dbReference type="InterPro" id="IPR041588">
    <property type="entry name" value="Integrase_H2C2"/>
</dbReference>
<dbReference type="InterPro" id="IPR036397">
    <property type="entry name" value="RNaseH_sf"/>
</dbReference>
<keyword evidence="8" id="KW-1185">Reference proteome</keyword>
<evidence type="ECO:0000313" key="8">
    <source>
        <dbReference type="Proteomes" id="UP000018467"/>
    </source>
</evidence>
<evidence type="ECO:0000313" key="7">
    <source>
        <dbReference type="Ensembl" id="ENSAMXP00000051660.1"/>
    </source>
</evidence>
<feature type="region of interest" description="Disordered" evidence="4">
    <location>
        <begin position="1343"/>
        <end position="1371"/>
    </location>
</feature>
<dbReference type="PROSITE" id="PS50878">
    <property type="entry name" value="RT_POL"/>
    <property type="match status" value="1"/>
</dbReference>
<sequence>MLDSGSMACTMNEFAERTLLDAGAVTELDRFSCDVTLVGVGGRRVSPKSAFSVEMEVYGCKMIVPTLVVEGQHDELILGTNVIKHILRESKKCDSYWRAVSKPRCPDPETEQFLSMLAGLNRWSGKNVPDKIGTVKCNSATYLEPGQEYLVWGKLPKTTSVSPGSAVMTECTSSHSVPRGIMVARVITPLWGDRWVPLRIMNISDKPVLLRRNAKLADVFPCVAVEDFELTSCPQSIPPSHAAPNQAKGRVSSEEKLASLGLDKVDLSLCDVSEECRTELSDLIVQYEDIFSRHHLDCGKAEGFVHRIHLTDQKPFRLPYRRVPPSQYQKLRQVLNEMEEKEIIEKSTSEYASPLVLVWKKNGELRLCTDFRWLNKRTLKDAHPLPHQADCLAALGGNSLFSTMDLTSGFYNMPLHEDDRKYSAFTTPMGLYQYCRLPQGLSNSPGSFMRMMTAIFGDQNFLSLLCYLDDLLIFAPDERTALERLEMVFNRLRGHNLKLAPKKCHFLRKSVKFLGHIIDKRGVSTDPSKVDSVSNMSKADLMEADGVTPSEKRIRSFLGMLNYYQHFIPNYSSLAKPLFSLLTGQKRKVKGRKVYKSAVTSRKLSSCDWTSDHDRSVDELKAALVNSVVLAHPDFSRPFLLSTDASLDGLGAVLSQVQEGETRARPIAFASKTLTRSQRNYPAHRLEFLALKWSVCDKFSHWLKGHEFTVWTDNNPLTHIMTKPKLDCCEQRWVSKLACYTFDIKYVPGPQNVVADALSRVPFIKSRVSYRLLHEPFETLLSEVRGMSDSLVEETFRSSNESTSQACSRNNQKITSVHQAQSVFNLSQSVSAQEVSAIFDSHNEWELGARTRGVDMVHHLPQLVPDGMDNLPVFSARELRDAQCQDRTLSRVLFYVERNRRPSRRERSKETVPVLRILKHWEKLVLHNGILYRISRDQMSKVRRHQYVVPESLKDKVLKGVHESAGHQGQSRTLSIARQRFFWLHMDRDVRDHVRHCQRCIVSKVLEPDGRAPLESIVTSRPLELVCIDFWSAEDLHNKSVDVLVITDHFTRLSQAFVCKDQSAKQVAKVLWDRYFCIYGFPERIHSDQGPSFESELIVELLKLSGIRKSHTTPYHPMGNGSVERFNRTLGNMIRALTPEAKLNWPRHLQTLTFMYNCTINETTGYAPFFLMYGRIPRLPVDILFKNVLNDPDISSYDRYVAGLAEDLKKAMLIAQEHANKEQNRQARLYNRRVKGATIEVGDRVLVANRRERGKRKVADRWESTVYTVTDKNAGTHTYKIRNTLTGLERIVHRNLLMLVNFLPVQDVPAASSPASFVSSEHPSISDDCTVMPHDHSHAELENCSSVSSDRTEVDHVQDEHTDSDRSVQTMDVSTVQDRADINASPVPAQSDPEARTREWITQLPINGQPTNACDSSTVSPLTGLTNQAPPNSEIDNSDSVPFSPRYDCETTQDCTSLSGPECPPVASAQSVSSRDSQHTNVSISNDQIQHSDTINQLRTRLGRVIRPVNKLLYTMSRQKVINNLW</sequence>
<dbReference type="Gene3D" id="3.30.420.10">
    <property type="entry name" value="Ribonuclease H-like superfamily/Ribonuclease H"/>
    <property type="match status" value="1"/>
</dbReference>
<organism evidence="7 8">
    <name type="scientific">Astyanax mexicanus</name>
    <name type="common">Blind cave fish</name>
    <name type="synonym">Astyanax fasciatus mexicanus</name>
    <dbReference type="NCBI Taxonomy" id="7994"/>
    <lineage>
        <taxon>Eukaryota</taxon>
        <taxon>Metazoa</taxon>
        <taxon>Chordata</taxon>
        <taxon>Craniata</taxon>
        <taxon>Vertebrata</taxon>
        <taxon>Euteleostomi</taxon>
        <taxon>Actinopterygii</taxon>
        <taxon>Neopterygii</taxon>
        <taxon>Teleostei</taxon>
        <taxon>Ostariophysi</taxon>
        <taxon>Characiformes</taxon>
        <taxon>Characoidei</taxon>
        <taxon>Acestrorhamphidae</taxon>
        <taxon>Acestrorhamphinae</taxon>
        <taxon>Astyanax</taxon>
    </lineage>
</organism>
<dbReference type="InterPro" id="IPR050951">
    <property type="entry name" value="Retrovirus_Pol_polyprotein"/>
</dbReference>
<dbReference type="PROSITE" id="PS50994">
    <property type="entry name" value="INTEGRASE"/>
    <property type="match status" value="1"/>
</dbReference>
<dbReference type="GO" id="GO:0003676">
    <property type="term" value="F:nucleic acid binding"/>
    <property type="evidence" value="ECO:0007669"/>
    <property type="project" value="InterPro"/>
</dbReference>
<proteinExistence type="inferred from homology"/>
<dbReference type="GeneTree" id="ENSGT01100000263500"/>
<comment type="similarity">
    <text evidence="1">Belongs to the beta type-B retroviral polymerase family. HERV class-II K(HML-2) pol subfamily.</text>
</comment>
<dbReference type="Pfam" id="PF00078">
    <property type="entry name" value="RVT_1"/>
    <property type="match status" value="1"/>
</dbReference>
<dbReference type="Pfam" id="PF17921">
    <property type="entry name" value="Integrase_H2C2"/>
    <property type="match status" value="1"/>
</dbReference>
<dbReference type="InterPro" id="IPR000477">
    <property type="entry name" value="RT_dom"/>
</dbReference>
<dbReference type="GO" id="GO:0004523">
    <property type="term" value="F:RNA-DNA hybrid ribonuclease activity"/>
    <property type="evidence" value="ECO:0007669"/>
    <property type="project" value="UniProtKB-EC"/>
</dbReference>